<keyword evidence="2" id="KW-1185">Reference proteome</keyword>
<sequence length="144" mass="16836">MQISSIELRFPHSTQIRFIIPYLLSASAVSIIYEKWKKSKPRLFLFKIIGSQLELSVEFRIRRKVKFVQLNISEFEEKIICPKSPVTYTSSSTSILDNEVASAIIKELTKMIVVNSELFLNPDGEFRAFDRLYGFFPIKKKKFY</sequence>
<gene>
    <name evidence="1" type="ORF">OUZ56_007980</name>
</gene>
<reference evidence="1 2" key="1">
    <citation type="journal article" date="2023" name="Nucleic Acids Res.">
        <title>The hologenome of Daphnia magna reveals possible DNA methylation and microbiome-mediated evolution of the host genome.</title>
        <authorList>
            <person name="Chaturvedi A."/>
            <person name="Li X."/>
            <person name="Dhandapani V."/>
            <person name="Marshall H."/>
            <person name="Kissane S."/>
            <person name="Cuenca-Cambronero M."/>
            <person name="Asole G."/>
            <person name="Calvet F."/>
            <person name="Ruiz-Romero M."/>
            <person name="Marangio P."/>
            <person name="Guigo R."/>
            <person name="Rago D."/>
            <person name="Mirbahai L."/>
            <person name="Eastwood N."/>
            <person name="Colbourne J.K."/>
            <person name="Zhou J."/>
            <person name="Mallon E."/>
            <person name="Orsini L."/>
        </authorList>
    </citation>
    <scope>NUCLEOTIDE SEQUENCE [LARGE SCALE GENOMIC DNA]</scope>
    <source>
        <strain evidence="1">LRV0_1</strain>
    </source>
</reference>
<organism evidence="1 2">
    <name type="scientific">Daphnia magna</name>
    <dbReference type="NCBI Taxonomy" id="35525"/>
    <lineage>
        <taxon>Eukaryota</taxon>
        <taxon>Metazoa</taxon>
        <taxon>Ecdysozoa</taxon>
        <taxon>Arthropoda</taxon>
        <taxon>Crustacea</taxon>
        <taxon>Branchiopoda</taxon>
        <taxon>Diplostraca</taxon>
        <taxon>Cladocera</taxon>
        <taxon>Anomopoda</taxon>
        <taxon>Daphniidae</taxon>
        <taxon>Daphnia</taxon>
    </lineage>
</organism>
<accession>A0ABR0ABL1</accession>
<name>A0ABR0ABL1_9CRUS</name>
<evidence type="ECO:0000313" key="2">
    <source>
        <dbReference type="Proteomes" id="UP001234178"/>
    </source>
</evidence>
<dbReference type="Proteomes" id="UP001234178">
    <property type="component" value="Unassembled WGS sequence"/>
</dbReference>
<proteinExistence type="predicted"/>
<evidence type="ECO:0000313" key="1">
    <source>
        <dbReference type="EMBL" id="KAK4022516.1"/>
    </source>
</evidence>
<protein>
    <submittedName>
        <fullName evidence="1">Uncharacterized protein</fullName>
    </submittedName>
</protein>
<comment type="caution">
    <text evidence="1">The sequence shown here is derived from an EMBL/GenBank/DDBJ whole genome shotgun (WGS) entry which is preliminary data.</text>
</comment>
<dbReference type="EMBL" id="JAOYFB010000037">
    <property type="protein sequence ID" value="KAK4022516.1"/>
    <property type="molecule type" value="Genomic_DNA"/>
</dbReference>